<name>A0A1D2MV87_ORCCI</name>
<dbReference type="SUPFAM" id="SSF82199">
    <property type="entry name" value="SET domain"/>
    <property type="match status" value="1"/>
</dbReference>
<dbReference type="GO" id="GO:0008276">
    <property type="term" value="F:protein methyltransferase activity"/>
    <property type="evidence" value="ECO:0007669"/>
    <property type="project" value="UniProtKB-ARBA"/>
</dbReference>
<proteinExistence type="predicted"/>
<evidence type="ECO:0000313" key="2">
    <source>
        <dbReference type="EMBL" id="ODM97009.1"/>
    </source>
</evidence>
<dbReference type="EMBL" id="LJIJ01000479">
    <property type="protein sequence ID" value="ODM97009.1"/>
    <property type="molecule type" value="Genomic_DNA"/>
</dbReference>
<dbReference type="Gene3D" id="1.10.220.160">
    <property type="match status" value="1"/>
</dbReference>
<feature type="domain" description="SET" evidence="1">
    <location>
        <begin position="28"/>
        <end position="231"/>
    </location>
</feature>
<dbReference type="GO" id="GO:0008170">
    <property type="term" value="F:N-methyltransferase activity"/>
    <property type="evidence" value="ECO:0007669"/>
    <property type="project" value="UniProtKB-ARBA"/>
</dbReference>
<dbReference type="InterPro" id="IPR001214">
    <property type="entry name" value="SET_dom"/>
</dbReference>
<comment type="caution">
    <text evidence="2">The sequence shown here is derived from an EMBL/GenBank/DDBJ whole genome shotgun (WGS) entry which is preliminary data.</text>
</comment>
<evidence type="ECO:0000259" key="1">
    <source>
        <dbReference type="Pfam" id="PF00856"/>
    </source>
</evidence>
<dbReference type="Gene3D" id="2.170.270.10">
    <property type="entry name" value="SET domain"/>
    <property type="match status" value="1"/>
</dbReference>
<dbReference type="PANTHER" id="PTHR46455:SF5">
    <property type="entry name" value="SET AND MYND DOMAIN CONTAINING, ARTHROPOD-SPECIFIC, MEMBER 4, ISOFORM A"/>
    <property type="match status" value="1"/>
</dbReference>
<organism evidence="2 3">
    <name type="scientific">Orchesella cincta</name>
    <name type="common">Springtail</name>
    <name type="synonym">Podura cincta</name>
    <dbReference type="NCBI Taxonomy" id="48709"/>
    <lineage>
        <taxon>Eukaryota</taxon>
        <taxon>Metazoa</taxon>
        <taxon>Ecdysozoa</taxon>
        <taxon>Arthropoda</taxon>
        <taxon>Hexapoda</taxon>
        <taxon>Collembola</taxon>
        <taxon>Entomobryomorpha</taxon>
        <taxon>Entomobryoidea</taxon>
        <taxon>Orchesellidae</taxon>
        <taxon>Orchesellinae</taxon>
        <taxon>Orchesella</taxon>
    </lineage>
</organism>
<dbReference type="OMA" id="VAGMESH"/>
<dbReference type="GO" id="GO:0008757">
    <property type="term" value="F:S-adenosylmethionine-dependent methyltransferase activity"/>
    <property type="evidence" value="ECO:0007669"/>
    <property type="project" value="UniProtKB-ARBA"/>
</dbReference>
<dbReference type="Pfam" id="PF00856">
    <property type="entry name" value="SET"/>
    <property type="match status" value="1"/>
</dbReference>
<accession>A0A1D2MV87</accession>
<dbReference type="Proteomes" id="UP000094527">
    <property type="component" value="Unassembled WGS sequence"/>
</dbReference>
<dbReference type="STRING" id="48709.A0A1D2MV87"/>
<keyword evidence="3" id="KW-1185">Reference proteome</keyword>
<protein>
    <submittedName>
        <fullName evidence="2">Protein msta, isoform B</fullName>
    </submittedName>
</protein>
<dbReference type="PANTHER" id="PTHR46455">
    <property type="entry name" value="SET AND MYND DOMAIN CONTAINING, ARTHROPOD-SPECIFIC, MEMBER 4, ISOFORM A"/>
    <property type="match status" value="1"/>
</dbReference>
<sequence>MDNSLEQETILNGSSTSNYRLMQCPQLGRYLVATRDIKRGEAILKDQPLVTGPQKASNLLCPGCYQPTETNCLLCGWPMCSSSCTGVKNHEPECTFLRSRNDWNPSVDRDWNQLSDCLMVVRCILFKKTDQRKWKRMLEMEANWDKWTGSPLFATANEIEQIIRNEFGLTPTEFPKSEILVVQAILDINAYEVRMCDSNVQAVYTLASLAEHNCNPNTHKTICSMYRIFLFFNHFHPIDIHSPGAHISTTYCDILWPTWHRQKYLQWSKFFICKCERCLSPTELGSHLAAIVCMDCSKSRETVPAVPLLSENESWETIAKNYHCTTCNTIFPAYECQLTFKKAEHELSELDKDVSTESIPAFEVCLIKAKSKLSIQN</sequence>
<dbReference type="OrthoDB" id="5952526at2759"/>
<dbReference type="AlphaFoldDB" id="A0A1D2MV87"/>
<reference evidence="2 3" key="1">
    <citation type="journal article" date="2016" name="Genome Biol. Evol.">
        <title>Gene Family Evolution Reflects Adaptation to Soil Environmental Stressors in the Genome of the Collembolan Orchesella cincta.</title>
        <authorList>
            <person name="Faddeeva-Vakhrusheva A."/>
            <person name="Derks M.F."/>
            <person name="Anvar S.Y."/>
            <person name="Agamennone V."/>
            <person name="Suring W."/>
            <person name="Smit S."/>
            <person name="van Straalen N.M."/>
            <person name="Roelofs D."/>
        </authorList>
    </citation>
    <scope>NUCLEOTIDE SEQUENCE [LARGE SCALE GENOMIC DNA]</scope>
    <source>
        <tissue evidence="2">Mixed pool</tissue>
    </source>
</reference>
<dbReference type="Gene3D" id="6.10.140.2220">
    <property type="match status" value="1"/>
</dbReference>
<gene>
    <name evidence="2" type="ORF">Ocin01_09671</name>
</gene>
<dbReference type="InterPro" id="IPR053010">
    <property type="entry name" value="SET_SmydA-8"/>
</dbReference>
<dbReference type="InterPro" id="IPR046341">
    <property type="entry name" value="SET_dom_sf"/>
</dbReference>
<evidence type="ECO:0000313" key="3">
    <source>
        <dbReference type="Proteomes" id="UP000094527"/>
    </source>
</evidence>